<feature type="compositionally biased region" description="Polar residues" evidence="1">
    <location>
        <begin position="1"/>
        <end position="10"/>
    </location>
</feature>
<feature type="region of interest" description="Disordered" evidence="1">
    <location>
        <begin position="199"/>
        <end position="248"/>
    </location>
</feature>
<feature type="compositionally biased region" description="Polar residues" evidence="1">
    <location>
        <begin position="139"/>
        <end position="150"/>
    </location>
</feature>
<dbReference type="InterPro" id="IPR040306">
    <property type="entry name" value="Os02g0753200-like"/>
</dbReference>
<reference evidence="2" key="1">
    <citation type="submission" date="2014-07" db="EMBL/GenBank/DDBJ databases">
        <title>Identification of a novel salt tolerance gene in wild soybean by whole-genome sequencing.</title>
        <authorList>
            <person name="Lam H.-M."/>
            <person name="Qi X."/>
            <person name="Li M.-W."/>
            <person name="Liu X."/>
            <person name="Xie M."/>
            <person name="Ni M."/>
            <person name="Xu X."/>
        </authorList>
    </citation>
    <scope>NUCLEOTIDE SEQUENCE [LARGE SCALE GENOMIC DNA]</scope>
    <source>
        <tissue evidence="2">Root</tissue>
    </source>
</reference>
<dbReference type="PANTHER" id="PTHR35321:SF1">
    <property type="entry name" value="OS02G0753200 PROTEIN"/>
    <property type="match status" value="1"/>
</dbReference>
<dbReference type="Proteomes" id="UP000053555">
    <property type="component" value="Unassembled WGS sequence"/>
</dbReference>
<evidence type="ECO:0000313" key="2">
    <source>
        <dbReference type="EMBL" id="KHN39215.1"/>
    </source>
</evidence>
<feature type="compositionally biased region" description="Basic and acidic residues" evidence="1">
    <location>
        <begin position="89"/>
        <end position="102"/>
    </location>
</feature>
<feature type="compositionally biased region" description="Basic residues" evidence="1">
    <location>
        <begin position="104"/>
        <end position="113"/>
    </location>
</feature>
<gene>
    <name evidence="2" type="ORF">glysoja_028020</name>
</gene>
<sequence>MSLSLIQGYSSAEEEQDEDQPQPHNSDLEDSDDLDAAAGRTTAANHPSLGDRSIFDHVPNPPSASGLPSAFDAFSEIAGPPQFLNNSVEEYKPSRDADEQQGKHANRRRRKNKKDLPTGAVVEAKPQLVGIHERVRSDINGSQPPTSAALGTSEGGKRVPTATNPNAEDAADLLRMCLQCGIPKTYSNARGMVCPVCGDRPPKDDTSAESKKKGSTVKDKEKSKRMKGQSSHATWKSETEMHLRQQFD</sequence>
<feature type="region of interest" description="Disordered" evidence="1">
    <location>
        <begin position="1"/>
        <end position="119"/>
    </location>
</feature>
<accession>A0A0B2S1T5</accession>
<organism evidence="2">
    <name type="scientific">Glycine soja</name>
    <name type="common">Wild soybean</name>
    <dbReference type="NCBI Taxonomy" id="3848"/>
    <lineage>
        <taxon>Eukaryota</taxon>
        <taxon>Viridiplantae</taxon>
        <taxon>Streptophyta</taxon>
        <taxon>Embryophyta</taxon>
        <taxon>Tracheophyta</taxon>
        <taxon>Spermatophyta</taxon>
        <taxon>Magnoliopsida</taxon>
        <taxon>eudicotyledons</taxon>
        <taxon>Gunneridae</taxon>
        <taxon>Pentapetalae</taxon>
        <taxon>rosids</taxon>
        <taxon>fabids</taxon>
        <taxon>Fabales</taxon>
        <taxon>Fabaceae</taxon>
        <taxon>Papilionoideae</taxon>
        <taxon>50 kb inversion clade</taxon>
        <taxon>NPAAA clade</taxon>
        <taxon>indigoferoid/millettioid clade</taxon>
        <taxon>Phaseoleae</taxon>
        <taxon>Glycine</taxon>
        <taxon>Glycine subgen. Soja</taxon>
    </lineage>
</organism>
<feature type="region of interest" description="Disordered" evidence="1">
    <location>
        <begin position="137"/>
        <end position="166"/>
    </location>
</feature>
<dbReference type="EMBL" id="KN646348">
    <property type="protein sequence ID" value="KHN39215.1"/>
    <property type="molecule type" value="Genomic_DNA"/>
</dbReference>
<dbReference type="AlphaFoldDB" id="A0A0B2S1T5"/>
<feature type="compositionally biased region" description="Basic and acidic residues" evidence="1">
    <location>
        <begin position="200"/>
        <end position="222"/>
    </location>
</feature>
<feature type="compositionally biased region" description="Basic and acidic residues" evidence="1">
    <location>
        <begin position="235"/>
        <end position="248"/>
    </location>
</feature>
<dbReference type="PANTHER" id="PTHR35321">
    <property type="entry name" value="OS02G0753200 PROTEIN"/>
    <property type="match status" value="1"/>
</dbReference>
<protein>
    <submittedName>
        <fullName evidence="2">Uncharacterized protein</fullName>
    </submittedName>
</protein>
<name>A0A0B2S1T5_GLYSO</name>
<evidence type="ECO:0000256" key="1">
    <source>
        <dbReference type="SAM" id="MobiDB-lite"/>
    </source>
</evidence>
<proteinExistence type="predicted"/>